<dbReference type="CDD" id="cd01740">
    <property type="entry name" value="GATase1_FGAR_AT"/>
    <property type="match status" value="1"/>
</dbReference>
<evidence type="ECO:0000256" key="8">
    <source>
        <dbReference type="HAMAP-Rule" id="MF_00421"/>
    </source>
</evidence>
<dbReference type="SUPFAM" id="SSF52317">
    <property type="entry name" value="Class I glutamine amidotransferase-like"/>
    <property type="match status" value="1"/>
</dbReference>
<evidence type="ECO:0000256" key="2">
    <source>
        <dbReference type="ARBA" id="ARBA00022598"/>
    </source>
</evidence>
<dbReference type="InterPro" id="IPR029062">
    <property type="entry name" value="Class_I_gatase-like"/>
</dbReference>
<keyword evidence="6 8" id="KW-0067">ATP-binding</keyword>
<dbReference type="PANTHER" id="PTHR47552:SF1">
    <property type="entry name" value="PHOSPHORIBOSYLFORMYLGLYCINAMIDINE SYNTHASE SUBUNIT PURQ"/>
    <property type="match status" value="1"/>
</dbReference>
<feature type="active site" description="Nucleophile" evidence="8">
    <location>
        <position position="86"/>
    </location>
</feature>
<comment type="subunit">
    <text evidence="8">Part of the FGAM synthase complex composed of 1 PurL, 1 PurQ and 2 PurS subunits.</text>
</comment>
<dbReference type="RefSeq" id="WP_271021282.1">
    <property type="nucleotide sequence ID" value="NZ_JAQHXR010000002.1"/>
</dbReference>
<protein>
    <recommendedName>
        <fullName evidence="8">Phosphoribosylformylglycinamidine synthase subunit PurQ</fullName>
        <shortName evidence="8">FGAM synthase</shortName>
        <ecNumber evidence="8">6.3.5.3</ecNumber>
    </recommendedName>
    <alternativeName>
        <fullName evidence="8">Formylglycinamide ribonucleotide amidotransferase subunit I</fullName>
        <shortName evidence="8">FGAR amidotransferase I</shortName>
        <shortName evidence="8">FGAR-AT I</shortName>
    </alternativeName>
    <alternativeName>
        <fullName evidence="8">Glutaminase PurQ</fullName>
        <ecNumber evidence="8">3.5.1.2</ecNumber>
    </alternativeName>
    <alternativeName>
        <fullName evidence="8">Phosphoribosylformylglycinamidine synthase subunit I</fullName>
    </alternativeName>
</protein>
<keyword evidence="10" id="KW-1185">Reference proteome</keyword>
<evidence type="ECO:0000256" key="7">
    <source>
        <dbReference type="ARBA" id="ARBA00022962"/>
    </source>
</evidence>
<dbReference type="PIRSF" id="PIRSF001586">
    <property type="entry name" value="FGAM_synth_I"/>
    <property type="match status" value="1"/>
</dbReference>
<keyword evidence="5 8" id="KW-0378">Hydrolase</keyword>
<keyword evidence="2 8" id="KW-0436">Ligase</keyword>
<dbReference type="Pfam" id="PF13507">
    <property type="entry name" value="GATase_5"/>
    <property type="match status" value="1"/>
</dbReference>
<gene>
    <name evidence="8 9" type="primary">purQ</name>
    <name evidence="9" type="ORF">PF021_04780</name>
</gene>
<keyword evidence="4 8" id="KW-0658">Purine biosynthesis</keyword>
<dbReference type="HAMAP" id="MF_00421">
    <property type="entry name" value="PurQ"/>
    <property type="match status" value="1"/>
</dbReference>
<comment type="subcellular location">
    <subcellularLocation>
        <location evidence="8">Cytoplasm</location>
    </subcellularLocation>
</comment>
<comment type="pathway">
    <text evidence="8">Purine metabolism; IMP biosynthesis via de novo pathway; 5-amino-1-(5-phospho-D-ribosyl)imidazole from N(2)-formyl-N(1)-(5-phospho-D-ribosyl)glycinamide: step 1/2.</text>
</comment>
<name>A0ABT4VE69_9HELI</name>
<dbReference type="EMBL" id="JAQHXR010000002">
    <property type="protein sequence ID" value="MDA3968989.1"/>
    <property type="molecule type" value="Genomic_DNA"/>
</dbReference>
<comment type="catalytic activity">
    <reaction evidence="8">
        <text>N(2)-formyl-N(1)-(5-phospho-beta-D-ribosyl)glycinamide + L-glutamine + ATP + H2O = 2-formamido-N(1)-(5-O-phospho-beta-D-ribosyl)acetamidine + L-glutamate + ADP + phosphate + H(+)</text>
        <dbReference type="Rhea" id="RHEA:17129"/>
        <dbReference type="ChEBI" id="CHEBI:15377"/>
        <dbReference type="ChEBI" id="CHEBI:15378"/>
        <dbReference type="ChEBI" id="CHEBI:29985"/>
        <dbReference type="ChEBI" id="CHEBI:30616"/>
        <dbReference type="ChEBI" id="CHEBI:43474"/>
        <dbReference type="ChEBI" id="CHEBI:58359"/>
        <dbReference type="ChEBI" id="CHEBI:147286"/>
        <dbReference type="ChEBI" id="CHEBI:147287"/>
        <dbReference type="ChEBI" id="CHEBI:456216"/>
        <dbReference type="EC" id="6.3.5.3"/>
    </reaction>
</comment>
<dbReference type="PROSITE" id="PS51273">
    <property type="entry name" value="GATASE_TYPE_1"/>
    <property type="match status" value="1"/>
</dbReference>
<dbReference type="NCBIfam" id="TIGR01737">
    <property type="entry name" value="FGAM_synth_I"/>
    <property type="match status" value="1"/>
</dbReference>
<comment type="catalytic activity">
    <reaction evidence="8">
        <text>L-glutamine + H2O = L-glutamate + NH4(+)</text>
        <dbReference type="Rhea" id="RHEA:15889"/>
        <dbReference type="ChEBI" id="CHEBI:15377"/>
        <dbReference type="ChEBI" id="CHEBI:28938"/>
        <dbReference type="ChEBI" id="CHEBI:29985"/>
        <dbReference type="ChEBI" id="CHEBI:58359"/>
        <dbReference type="EC" id="3.5.1.2"/>
    </reaction>
</comment>
<feature type="active site" evidence="8">
    <location>
        <position position="194"/>
    </location>
</feature>
<comment type="caution">
    <text evidence="9">The sequence shown here is derived from an EMBL/GenBank/DDBJ whole genome shotgun (WGS) entry which is preliminary data.</text>
</comment>
<dbReference type="Gene3D" id="3.40.50.880">
    <property type="match status" value="1"/>
</dbReference>
<evidence type="ECO:0000313" key="9">
    <source>
        <dbReference type="EMBL" id="MDA3968989.1"/>
    </source>
</evidence>
<dbReference type="InterPro" id="IPR010075">
    <property type="entry name" value="PRibForGlyAmidine_synth_PurQ"/>
</dbReference>
<comment type="function">
    <text evidence="8">Part of the phosphoribosylformylglycinamidine synthase complex involved in the purines biosynthetic pathway. Catalyzes the ATP-dependent conversion of formylglycinamide ribonucleotide (FGAR) and glutamine to yield formylglycinamidine ribonucleotide (FGAM) and glutamate. The FGAM synthase complex is composed of three subunits. PurQ produces an ammonia molecule by converting glutamine to glutamate. PurL transfers the ammonia molecule to FGAR to form FGAM in an ATP-dependent manner. PurS interacts with PurQ and PurL and is thought to assist in the transfer of the ammonia molecule from PurQ to PurL.</text>
</comment>
<sequence>MSVAILQFLGTNCEYDMEYAYSLLGVKTKIIWHKEESLPSDTKLVVIPGGFSYGDYLRSGAIARFSPIMKSVIKFANDGGYVLGICNGFQILLESGLLDGAMKRNENLHFISKSVDLEVVDNNNAFLSNFNTGDMVNVPIAHADGNYYIDNVEELEKNNQVILRYKDNINGSINNIAGICNKQKNVFGLMPHPERAVDSLLGNDAGLKMLHGFVKSRIL</sequence>
<evidence type="ECO:0000256" key="1">
    <source>
        <dbReference type="ARBA" id="ARBA00022490"/>
    </source>
</evidence>
<dbReference type="EC" id="3.5.1.2" evidence="8"/>
<reference evidence="9 10" key="1">
    <citation type="submission" date="2023-01" db="EMBL/GenBank/DDBJ databases">
        <title>Description of Helicobacter ibis sp. nov. isolated from faecal droppings of black-faced ibis (Theristicus melanopis).</title>
        <authorList>
            <person name="Lopez-Cantillo M."/>
            <person name="Vidal-Veuthey B."/>
            <person name="Mella A."/>
            <person name="De La Haba R."/>
            <person name="Collado L."/>
        </authorList>
    </citation>
    <scope>NUCLEOTIDE SEQUENCE [LARGE SCALE GENOMIC DNA]</scope>
    <source>
        <strain evidence="9 10">A82</strain>
    </source>
</reference>
<evidence type="ECO:0000313" key="10">
    <source>
        <dbReference type="Proteomes" id="UP001210261"/>
    </source>
</evidence>
<keyword evidence="1 8" id="KW-0963">Cytoplasm</keyword>
<dbReference type="Proteomes" id="UP001210261">
    <property type="component" value="Unassembled WGS sequence"/>
</dbReference>
<evidence type="ECO:0000256" key="4">
    <source>
        <dbReference type="ARBA" id="ARBA00022755"/>
    </source>
</evidence>
<proteinExistence type="inferred from homology"/>
<evidence type="ECO:0000256" key="5">
    <source>
        <dbReference type="ARBA" id="ARBA00022801"/>
    </source>
</evidence>
<accession>A0ABT4VE69</accession>
<dbReference type="PANTHER" id="PTHR47552">
    <property type="entry name" value="PHOSPHORIBOSYLFORMYLGLYCINAMIDINE SYNTHASE SUBUNIT PURQ"/>
    <property type="match status" value="1"/>
</dbReference>
<feature type="active site" evidence="8">
    <location>
        <position position="192"/>
    </location>
</feature>
<evidence type="ECO:0000256" key="6">
    <source>
        <dbReference type="ARBA" id="ARBA00022840"/>
    </source>
</evidence>
<dbReference type="SMART" id="SM01211">
    <property type="entry name" value="GATase_5"/>
    <property type="match status" value="1"/>
</dbReference>
<dbReference type="EC" id="6.3.5.3" evidence="8"/>
<organism evidence="9 10">
    <name type="scientific">Helicobacter ibis</name>
    <dbReference type="NCBI Taxonomy" id="2962633"/>
    <lineage>
        <taxon>Bacteria</taxon>
        <taxon>Pseudomonadati</taxon>
        <taxon>Campylobacterota</taxon>
        <taxon>Epsilonproteobacteria</taxon>
        <taxon>Campylobacterales</taxon>
        <taxon>Helicobacteraceae</taxon>
        <taxon>Helicobacter</taxon>
    </lineage>
</organism>
<keyword evidence="7 8" id="KW-0315">Glutamine amidotransferase</keyword>
<dbReference type="NCBIfam" id="NF002957">
    <property type="entry name" value="PRK03619.1"/>
    <property type="match status" value="1"/>
</dbReference>
<evidence type="ECO:0000256" key="3">
    <source>
        <dbReference type="ARBA" id="ARBA00022741"/>
    </source>
</evidence>
<keyword evidence="3 8" id="KW-0547">Nucleotide-binding</keyword>